<keyword evidence="1" id="KW-1133">Transmembrane helix</keyword>
<feature type="chain" id="PRO_5035464970" evidence="2">
    <location>
        <begin position="16"/>
        <end position="140"/>
    </location>
</feature>
<name>A0A8K1LKQ7_9PASS</name>
<accession>A0A8K1LKQ7</accession>
<dbReference type="OrthoDB" id="9215428at2759"/>
<keyword evidence="1" id="KW-0472">Membrane</keyword>
<reference evidence="3" key="1">
    <citation type="submission" date="2019-04" db="EMBL/GenBank/DDBJ databases">
        <title>Genome assembly of Zosterops borbonicus 15179.</title>
        <authorList>
            <person name="Leroy T."/>
            <person name="Anselmetti Y."/>
            <person name="Tilak M.-K."/>
            <person name="Nabholz B."/>
        </authorList>
    </citation>
    <scope>NUCLEOTIDE SEQUENCE</scope>
    <source>
        <strain evidence="3">HGM_15179</strain>
        <tissue evidence="3">Muscle</tissue>
    </source>
</reference>
<proteinExistence type="predicted"/>
<feature type="transmembrane region" description="Helical" evidence="1">
    <location>
        <begin position="67"/>
        <end position="89"/>
    </location>
</feature>
<dbReference type="EMBL" id="SWJQ01000251">
    <property type="protein sequence ID" value="TRZ17765.1"/>
    <property type="molecule type" value="Genomic_DNA"/>
</dbReference>
<organism evidence="3 4">
    <name type="scientific">Zosterops borbonicus</name>
    <dbReference type="NCBI Taxonomy" id="364589"/>
    <lineage>
        <taxon>Eukaryota</taxon>
        <taxon>Metazoa</taxon>
        <taxon>Chordata</taxon>
        <taxon>Craniata</taxon>
        <taxon>Vertebrata</taxon>
        <taxon>Euteleostomi</taxon>
        <taxon>Archelosauria</taxon>
        <taxon>Archosauria</taxon>
        <taxon>Dinosauria</taxon>
        <taxon>Saurischia</taxon>
        <taxon>Theropoda</taxon>
        <taxon>Coelurosauria</taxon>
        <taxon>Aves</taxon>
        <taxon>Neognathae</taxon>
        <taxon>Neoaves</taxon>
        <taxon>Telluraves</taxon>
        <taxon>Australaves</taxon>
        <taxon>Passeriformes</taxon>
        <taxon>Sylvioidea</taxon>
        <taxon>Zosteropidae</taxon>
        <taxon>Zosterops</taxon>
    </lineage>
</organism>
<dbReference type="Proteomes" id="UP000796761">
    <property type="component" value="Unassembled WGS sequence"/>
</dbReference>
<evidence type="ECO:0000313" key="3">
    <source>
        <dbReference type="EMBL" id="TRZ17765.1"/>
    </source>
</evidence>
<feature type="signal peptide" evidence="2">
    <location>
        <begin position="1"/>
        <end position="15"/>
    </location>
</feature>
<keyword evidence="2" id="KW-0732">Signal</keyword>
<evidence type="ECO:0000256" key="1">
    <source>
        <dbReference type="SAM" id="Phobius"/>
    </source>
</evidence>
<gene>
    <name evidence="3" type="ORF">HGM15179_009315</name>
</gene>
<keyword evidence="1" id="KW-0812">Transmembrane</keyword>
<evidence type="ECO:0000313" key="4">
    <source>
        <dbReference type="Proteomes" id="UP000796761"/>
    </source>
</evidence>
<comment type="caution">
    <text evidence="3">The sequence shown here is derived from an EMBL/GenBank/DDBJ whole genome shotgun (WGS) entry which is preliminary data.</text>
</comment>
<dbReference type="AlphaFoldDB" id="A0A8K1LKQ7"/>
<protein>
    <submittedName>
        <fullName evidence="3">Uncharacterized protein</fullName>
    </submittedName>
</protein>
<keyword evidence="4" id="KW-1185">Reference proteome</keyword>
<sequence length="140" mass="16150">MAMAAANALILAALARDMIQPGEKKHHHISRATAKQMLEREVYLHQEIVNLLQEIENSKNAEEARRFYGWLFWTAAVGLVLLAVICWLVRRRRKRQASPQSFRVFWPDLPEDIAEIEIGLSVYDNNRTRRNNLALDVPSS</sequence>
<evidence type="ECO:0000256" key="2">
    <source>
        <dbReference type="SAM" id="SignalP"/>
    </source>
</evidence>